<dbReference type="Proteomes" id="UP000283254">
    <property type="component" value="Unassembled WGS sequence"/>
</dbReference>
<organism evidence="4 5">
    <name type="scientific">Massilia aurea</name>
    <dbReference type="NCBI Taxonomy" id="373040"/>
    <lineage>
        <taxon>Bacteria</taxon>
        <taxon>Pseudomonadati</taxon>
        <taxon>Pseudomonadota</taxon>
        <taxon>Betaproteobacteria</taxon>
        <taxon>Burkholderiales</taxon>
        <taxon>Oxalobacteraceae</taxon>
        <taxon>Telluria group</taxon>
        <taxon>Massilia</taxon>
    </lineage>
</organism>
<feature type="transmembrane region" description="Helical" evidence="3">
    <location>
        <begin position="40"/>
        <end position="59"/>
    </location>
</feature>
<evidence type="ECO:0000256" key="3">
    <source>
        <dbReference type="SAM" id="Phobius"/>
    </source>
</evidence>
<evidence type="ECO:0008006" key="6">
    <source>
        <dbReference type="Google" id="ProtNLM"/>
    </source>
</evidence>
<evidence type="ECO:0000313" key="4">
    <source>
        <dbReference type="EMBL" id="RNF32368.1"/>
    </source>
</evidence>
<comment type="subcellular location">
    <subcellularLocation>
        <location evidence="1">Cell inner membrane</location>
        <topology evidence="1">Multi-pass membrane protein</topology>
    </subcellularLocation>
</comment>
<comment type="caution">
    <text evidence="4">The sequence shown here is derived from an EMBL/GenBank/DDBJ whole genome shotgun (WGS) entry which is preliminary data.</text>
</comment>
<dbReference type="InterPro" id="IPR050375">
    <property type="entry name" value="MFS_TsgA-like"/>
</dbReference>
<protein>
    <recommendedName>
        <fullName evidence="6">Glucose/galactose transporter</fullName>
    </recommendedName>
</protein>
<keyword evidence="3" id="KW-1133">Transmembrane helix</keyword>
<dbReference type="PANTHER" id="PTHR43702">
    <property type="entry name" value="L-FUCOSE-PROTON SYMPORTER"/>
    <property type="match status" value="1"/>
</dbReference>
<keyword evidence="3" id="KW-0472">Membrane</keyword>
<keyword evidence="2" id="KW-1003">Cell membrane</keyword>
<dbReference type="PANTHER" id="PTHR43702:SF3">
    <property type="entry name" value="PROTEIN TSGA"/>
    <property type="match status" value="1"/>
</dbReference>
<dbReference type="Gene3D" id="1.20.1250.20">
    <property type="entry name" value="MFS general substrate transporter like domains"/>
    <property type="match status" value="1"/>
</dbReference>
<accession>A0A422QQS2</accession>
<keyword evidence="3" id="KW-0812">Transmembrane</keyword>
<sequence>MALHGLGRHTGQASGILCMAIVGGALVPFAQGALADGFNVQVSFLLPAACYAFVLYFGAKYASMYKA</sequence>
<evidence type="ECO:0000256" key="2">
    <source>
        <dbReference type="ARBA" id="ARBA00022475"/>
    </source>
</evidence>
<evidence type="ECO:0000256" key="1">
    <source>
        <dbReference type="ARBA" id="ARBA00004429"/>
    </source>
</evidence>
<dbReference type="AlphaFoldDB" id="A0A422QQS2"/>
<dbReference type="InterPro" id="IPR036259">
    <property type="entry name" value="MFS_trans_sf"/>
</dbReference>
<dbReference type="EMBL" id="JSAB01000017">
    <property type="protein sequence ID" value="RNF32368.1"/>
    <property type="molecule type" value="Genomic_DNA"/>
</dbReference>
<name>A0A422QQS2_9BURK</name>
<gene>
    <name evidence="4" type="ORF">NM04_02260</name>
</gene>
<keyword evidence="5" id="KW-1185">Reference proteome</keyword>
<feature type="transmembrane region" description="Helical" evidence="3">
    <location>
        <begin position="12"/>
        <end position="34"/>
    </location>
</feature>
<proteinExistence type="predicted"/>
<dbReference type="GO" id="GO:0005886">
    <property type="term" value="C:plasma membrane"/>
    <property type="evidence" value="ECO:0007669"/>
    <property type="project" value="UniProtKB-SubCell"/>
</dbReference>
<evidence type="ECO:0000313" key="5">
    <source>
        <dbReference type="Proteomes" id="UP000283254"/>
    </source>
</evidence>
<reference evidence="4" key="1">
    <citation type="submission" date="2014-10" db="EMBL/GenBank/DDBJ databases">
        <title>Massilia sp. genome.</title>
        <authorList>
            <person name="Xu B."/>
            <person name="Dai L."/>
            <person name="Huang Z."/>
        </authorList>
    </citation>
    <scope>NUCLEOTIDE SEQUENCE [LARGE SCALE GENOMIC DNA]</scope>
    <source>
        <strain evidence="4">CFS-1</strain>
    </source>
</reference>